<proteinExistence type="predicted"/>
<comment type="caution">
    <text evidence="2">The sequence shown here is derived from an EMBL/GenBank/DDBJ whole genome shotgun (WGS) entry which is preliminary data.</text>
</comment>
<name>A0A397BN48_APHAT</name>
<gene>
    <name evidence="2" type="ORF">DYB25_007028</name>
</gene>
<sequence>MDHPALLFRAAALETVASFQVDKLRRTKLTIIHTEMRTLVEVAVLASRVLSMVSAIFVLYCEIMGSHANQAILVGVSLHTNIPTDYNSPFSPAFLPTILTDPDTVRHTLESICHSASHDPCIAYLDTTEDGRVDLQAAFCNETSTADYLYGPAYLLPVLTSVLADSVYHLSVPDLWAFVDCSYFGRISSDTSTVKVTLLDKRIQNITTLFLQTVSLERPWKRRASSGGAATFTTTPLSSLKVVDGVVHSTERATYQVAIGWDFPYDVSEPFVPVVLTALIPPSGRWHANVAATDEPLSFSGSMGIYRKYPDVQASVDYYYWDLPSDPMTFMSTIKFPSIHVMRDGWGYYRYFIGFGIGFNLAHTILVACIITVNIYRRDGILWIPDVYPSIQRRVVLRTVLWLSTCYMTDWWYPFQTAMNQGSVRRKLEFALYLPELVRSDCLMLTLAVVYVAAAVCRVRVQLFVVVGVYLCCFAHRIALVEMCGVYIDDANEYLHHSFSDNICPGNPGGMDLWIMHENKQTNYWLLVTEGMWSIVAMGTGVGYVLGTKLWQVWRPVQTTASSTGLGDWIRRRRNAKVGSMVIVGPLTARGASVECAYGEDSSTPQKKHWTLRSALYDGVTAADAGVNTHFERSAGRVAADFVGFAASSVDYAATSSSRTVYVSESGVWLLGFVVVDDRWVVGINDVLLLAVNVLNRRHIRRVYGFQLNGNEVAPRRMEVDVSTLTPRTVWNLSLKAMK</sequence>
<feature type="transmembrane region" description="Helical" evidence="1">
    <location>
        <begin position="524"/>
        <end position="546"/>
    </location>
</feature>
<feature type="transmembrane region" description="Helical" evidence="1">
    <location>
        <begin position="351"/>
        <end position="376"/>
    </location>
</feature>
<organism evidence="2 3">
    <name type="scientific">Aphanomyces astaci</name>
    <name type="common">Crayfish plague agent</name>
    <dbReference type="NCBI Taxonomy" id="112090"/>
    <lineage>
        <taxon>Eukaryota</taxon>
        <taxon>Sar</taxon>
        <taxon>Stramenopiles</taxon>
        <taxon>Oomycota</taxon>
        <taxon>Saprolegniomycetes</taxon>
        <taxon>Saprolegniales</taxon>
        <taxon>Verrucalvaceae</taxon>
        <taxon>Aphanomyces</taxon>
    </lineage>
</organism>
<accession>A0A397BN48</accession>
<reference evidence="2 3" key="1">
    <citation type="submission" date="2018-08" db="EMBL/GenBank/DDBJ databases">
        <title>Aphanomyces genome sequencing and annotation.</title>
        <authorList>
            <person name="Minardi D."/>
            <person name="Oidtmann B."/>
            <person name="Van Der Giezen M."/>
            <person name="Studholme D.J."/>
        </authorList>
    </citation>
    <scope>NUCLEOTIDE SEQUENCE [LARGE SCALE GENOMIC DNA]</scope>
    <source>
        <strain evidence="2 3">Yx</strain>
    </source>
</reference>
<evidence type="ECO:0000313" key="2">
    <source>
        <dbReference type="EMBL" id="RHY19755.1"/>
    </source>
</evidence>
<dbReference type="VEuPathDB" id="FungiDB:H257_13010"/>
<keyword evidence="1" id="KW-1133">Transmembrane helix</keyword>
<keyword evidence="1" id="KW-0472">Membrane</keyword>
<feature type="transmembrane region" description="Helical" evidence="1">
    <location>
        <begin position="463"/>
        <end position="488"/>
    </location>
</feature>
<dbReference type="Proteomes" id="UP000266239">
    <property type="component" value="Unassembled WGS sequence"/>
</dbReference>
<dbReference type="AlphaFoldDB" id="A0A397BN48"/>
<protein>
    <submittedName>
        <fullName evidence="2">Uncharacterized protein</fullName>
    </submittedName>
</protein>
<dbReference type="EMBL" id="QUTA01004439">
    <property type="protein sequence ID" value="RHY19755.1"/>
    <property type="molecule type" value="Genomic_DNA"/>
</dbReference>
<keyword evidence="1" id="KW-0812">Transmembrane</keyword>
<evidence type="ECO:0000313" key="3">
    <source>
        <dbReference type="Proteomes" id="UP000266239"/>
    </source>
</evidence>
<evidence type="ECO:0000256" key="1">
    <source>
        <dbReference type="SAM" id="Phobius"/>
    </source>
</evidence>
<feature type="transmembrane region" description="Helical" evidence="1">
    <location>
        <begin position="437"/>
        <end position="456"/>
    </location>
</feature>